<feature type="region of interest" description="Disordered" evidence="1">
    <location>
        <begin position="39"/>
        <end position="63"/>
    </location>
</feature>
<keyword evidence="3" id="KW-1185">Reference proteome</keyword>
<reference evidence="3" key="1">
    <citation type="journal article" date="2019" name="Int. J. Syst. Evol. Microbiol.">
        <title>The Global Catalogue of Microorganisms (GCM) 10K type strain sequencing project: providing services to taxonomists for standard genome sequencing and annotation.</title>
        <authorList>
            <consortium name="The Broad Institute Genomics Platform"/>
            <consortium name="The Broad Institute Genome Sequencing Center for Infectious Disease"/>
            <person name="Wu L."/>
            <person name="Ma J."/>
        </authorList>
    </citation>
    <scope>NUCLEOTIDE SEQUENCE [LARGE SCALE GENOMIC DNA]</scope>
    <source>
        <strain evidence="3">JCM 17304</strain>
    </source>
</reference>
<dbReference type="Proteomes" id="UP001500392">
    <property type="component" value="Unassembled WGS sequence"/>
</dbReference>
<sequence length="63" mass="6871">MGRAGILTIDNLVKILGVADISDFQFAPLIYIYLGSEAPDGKEADTPNRIRLQHSADNNSPEK</sequence>
<accession>A0ABP7WUF5</accession>
<protein>
    <submittedName>
        <fullName evidence="2">Uncharacterized protein</fullName>
    </submittedName>
</protein>
<dbReference type="EMBL" id="BAABDM010000003">
    <property type="protein sequence ID" value="GAA4097123.1"/>
    <property type="molecule type" value="Genomic_DNA"/>
</dbReference>
<evidence type="ECO:0000256" key="1">
    <source>
        <dbReference type="SAM" id="MobiDB-lite"/>
    </source>
</evidence>
<name>A0ABP7WUF5_9GAMM</name>
<gene>
    <name evidence="2" type="ORF">GCM10022414_22180</name>
</gene>
<evidence type="ECO:0000313" key="3">
    <source>
        <dbReference type="Proteomes" id="UP001500392"/>
    </source>
</evidence>
<evidence type="ECO:0000313" key="2">
    <source>
        <dbReference type="EMBL" id="GAA4097123.1"/>
    </source>
</evidence>
<feature type="compositionally biased region" description="Basic and acidic residues" evidence="1">
    <location>
        <begin position="39"/>
        <end position="48"/>
    </location>
</feature>
<comment type="caution">
    <text evidence="2">The sequence shown here is derived from an EMBL/GenBank/DDBJ whole genome shotgun (WGS) entry which is preliminary data.</text>
</comment>
<proteinExistence type="predicted"/>
<organism evidence="2 3">
    <name type="scientific">Zhongshania borealis</name>
    <dbReference type="NCBI Taxonomy" id="889488"/>
    <lineage>
        <taxon>Bacteria</taxon>
        <taxon>Pseudomonadati</taxon>
        <taxon>Pseudomonadota</taxon>
        <taxon>Gammaproteobacteria</taxon>
        <taxon>Cellvibrionales</taxon>
        <taxon>Spongiibacteraceae</taxon>
        <taxon>Zhongshania</taxon>
    </lineage>
</organism>